<feature type="domain" description="Peptidase S33 tripeptidyl aminopeptidase-like C-terminal" evidence="4">
    <location>
        <begin position="408"/>
        <end position="499"/>
    </location>
</feature>
<evidence type="ECO:0000256" key="3">
    <source>
        <dbReference type="SAM" id="SignalP"/>
    </source>
</evidence>
<evidence type="ECO:0000259" key="4">
    <source>
        <dbReference type="Pfam" id="PF08386"/>
    </source>
</evidence>
<dbReference type="EMBL" id="JBFXLT010000070">
    <property type="protein sequence ID" value="KAL2810536.1"/>
    <property type="molecule type" value="Genomic_DNA"/>
</dbReference>
<dbReference type="InterPro" id="IPR029058">
    <property type="entry name" value="AB_hydrolase_fold"/>
</dbReference>
<dbReference type="PANTHER" id="PTHR43248:SF25">
    <property type="entry name" value="AB HYDROLASE-1 DOMAIN-CONTAINING PROTEIN-RELATED"/>
    <property type="match status" value="1"/>
</dbReference>
<keyword evidence="3" id="KW-0732">Signal</keyword>
<evidence type="ECO:0000256" key="2">
    <source>
        <dbReference type="ARBA" id="ARBA00022801"/>
    </source>
</evidence>
<dbReference type="Gene3D" id="3.40.50.1820">
    <property type="entry name" value="alpha/beta hydrolase"/>
    <property type="match status" value="1"/>
</dbReference>
<feature type="signal peptide" evidence="3">
    <location>
        <begin position="1"/>
        <end position="18"/>
    </location>
</feature>
<comment type="similarity">
    <text evidence="1">Belongs to the peptidase S33 family.</text>
</comment>
<evidence type="ECO:0000256" key="1">
    <source>
        <dbReference type="ARBA" id="ARBA00010088"/>
    </source>
</evidence>
<evidence type="ECO:0000313" key="6">
    <source>
        <dbReference type="Proteomes" id="UP001610334"/>
    </source>
</evidence>
<keyword evidence="6" id="KW-1185">Reference proteome</keyword>
<feature type="chain" id="PRO_5046460776" evidence="3">
    <location>
        <begin position="19"/>
        <end position="530"/>
    </location>
</feature>
<evidence type="ECO:0000313" key="5">
    <source>
        <dbReference type="EMBL" id="KAL2810536.1"/>
    </source>
</evidence>
<keyword evidence="2" id="KW-0378">Hydrolase</keyword>
<dbReference type="InterPro" id="IPR051601">
    <property type="entry name" value="Serine_prot/Carboxylest_S33"/>
</dbReference>
<proteinExistence type="inferred from homology"/>
<gene>
    <name evidence="5" type="ORF">BJX63DRAFT_434183</name>
</gene>
<protein>
    <submittedName>
        <fullName evidence="5">TAP-like protein-domain-containing protein</fullName>
    </submittedName>
</protein>
<reference evidence="5 6" key="1">
    <citation type="submission" date="2024-07" db="EMBL/GenBank/DDBJ databases">
        <title>Section-level genome sequencing and comparative genomics of Aspergillus sections Usti and Cavernicolus.</title>
        <authorList>
            <consortium name="Lawrence Berkeley National Laboratory"/>
            <person name="Nybo J.L."/>
            <person name="Vesth T.C."/>
            <person name="Theobald S."/>
            <person name="Frisvad J.C."/>
            <person name="Larsen T.O."/>
            <person name="Kjaerboelling I."/>
            <person name="Rothschild-Mancinelli K."/>
            <person name="Lyhne E.K."/>
            <person name="Kogle M.E."/>
            <person name="Barry K."/>
            <person name="Clum A."/>
            <person name="Na H."/>
            <person name="Ledsgaard L."/>
            <person name="Lin J."/>
            <person name="Lipzen A."/>
            <person name="Kuo A."/>
            <person name="Riley R."/>
            <person name="Mondo S."/>
            <person name="Labutti K."/>
            <person name="Haridas S."/>
            <person name="Pangalinan J."/>
            <person name="Salamov A.A."/>
            <person name="Simmons B.A."/>
            <person name="Magnuson J.K."/>
            <person name="Chen J."/>
            <person name="Drula E."/>
            <person name="Henrissat B."/>
            <person name="Wiebenga A."/>
            <person name="Lubbers R.J."/>
            <person name="Gomes A.C."/>
            <person name="Makela M.R."/>
            <person name="Stajich J."/>
            <person name="Grigoriev I.V."/>
            <person name="Mortensen U.H."/>
            <person name="De Vries R.P."/>
            <person name="Baker S.E."/>
            <person name="Andersen M.R."/>
        </authorList>
    </citation>
    <scope>NUCLEOTIDE SEQUENCE [LARGE SCALE GENOMIC DNA]</scope>
    <source>
        <strain evidence="5 6">CBS 588.65</strain>
    </source>
</reference>
<sequence>MTWKSIALQASLLASSFASPSTPLESQESDRISWSACEIELPGIQCANFSVPLDYTDLDSEATLNLQLLRVPAVAEQKKGSILFNFGGPGFPSRFTLAALASRFLALTGGEYDLVAHDPRGTGTTLTASCFNTTVERQLAVGIPMQVVPSTDDELALGRLFGQTQVVANSCNSFPGFAESGSLIGTAFGARDLMQIVDAIEDDGLLRFWGISYGTALGATVAAMFPDRIDRILIDAVLNPHEYFNSYEIELWADADRTFFNMLIECLRTPDLCALGSRRTKAVDLEKDIYNLIDDLREEPVVSGTTLIDSSTVITFIRFALYDTASFPGLAAGLEALLSGNPTEFADIYNDFVNSGRILTITADDSPFAITCGDKDLPEQTFAEMQPVFKALEKESRLLGSNGHILASICQNWDIQAKERYTGNFEATTRHPMLIVGNTFDSATSLQSAVNVSASFEGSVVLEHGGFGHGSTIHGSACTINAIRDYFTNGTLPKPGTVCEVNYPPFQQDMTIDNVLINLGYLPEPEEQEA</sequence>
<dbReference type="Pfam" id="PF08386">
    <property type="entry name" value="Abhydrolase_4"/>
    <property type="match status" value="1"/>
</dbReference>
<dbReference type="SUPFAM" id="SSF53474">
    <property type="entry name" value="alpha/beta-Hydrolases"/>
    <property type="match status" value="1"/>
</dbReference>
<dbReference type="PANTHER" id="PTHR43248">
    <property type="entry name" value="2-SUCCINYL-6-HYDROXY-2,4-CYCLOHEXADIENE-1-CARBOXYLATE SYNTHASE"/>
    <property type="match status" value="1"/>
</dbReference>
<dbReference type="Proteomes" id="UP001610334">
    <property type="component" value="Unassembled WGS sequence"/>
</dbReference>
<accession>A0ABR4H556</accession>
<organism evidence="5 6">
    <name type="scientific">Aspergillus granulosus</name>
    <dbReference type="NCBI Taxonomy" id="176169"/>
    <lineage>
        <taxon>Eukaryota</taxon>
        <taxon>Fungi</taxon>
        <taxon>Dikarya</taxon>
        <taxon>Ascomycota</taxon>
        <taxon>Pezizomycotina</taxon>
        <taxon>Eurotiomycetes</taxon>
        <taxon>Eurotiomycetidae</taxon>
        <taxon>Eurotiales</taxon>
        <taxon>Aspergillaceae</taxon>
        <taxon>Aspergillus</taxon>
        <taxon>Aspergillus subgen. Nidulantes</taxon>
    </lineage>
</organism>
<name>A0ABR4H556_9EURO</name>
<dbReference type="InterPro" id="IPR013595">
    <property type="entry name" value="Pept_S33_TAP-like_C"/>
</dbReference>
<comment type="caution">
    <text evidence="5">The sequence shown here is derived from an EMBL/GenBank/DDBJ whole genome shotgun (WGS) entry which is preliminary data.</text>
</comment>